<organism evidence="2 3">
    <name type="scientific">Mycena belliarum</name>
    <dbReference type="NCBI Taxonomy" id="1033014"/>
    <lineage>
        <taxon>Eukaryota</taxon>
        <taxon>Fungi</taxon>
        <taxon>Dikarya</taxon>
        <taxon>Basidiomycota</taxon>
        <taxon>Agaricomycotina</taxon>
        <taxon>Agaricomycetes</taxon>
        <taxon>Agaricomycetidae</taxon>
        <taxon>Agaricales</taxon>
        <taxon>Marasmiineae</taxon>
        <taxon>Mycenaceae</taxon>
        <taxon>Mycena</taxon>
    </lineage>
</organism>
<feature type="region of interest" description="Disordered" evidence="1">
    <location>
        <begin position="223"/>
        <end position="256"/>
    </location>
</feature>
<feature type="region of interest" description="Disordered" evidence="1">
    <location>
        <begin position="1"/>
        <end position="21"/>
    </location>
</feature>
<proteinExistence type="predicted"/>
<dbReference type="AlphaFoldDB" id="A0AAD6XU03"/>
<gene>
    <name evidence="2" type="ORF">B0H15DRAFT_944927</name>
</gene>
<dbReference type="PANTHER" id="PTHR21521">
    <property type="entry name" value="AMUN, ISOFORM A"/>
    <property type="match status" value="1"/>
</dbReference>
<evidence type="ECO:0000313" key="3">
    <source>
        <dbReference type="Proteomes" id="UP001222325"/>
    </source>
</evidence>
<accession>A0AAD6XU03</accession>
<comment type="caution">
    <text evidence="2">The sequence shown here is derived from an EMBL/GenBank/DDBJ whole genome shotgun (WGS) entry which is preliminary data.</text>
</comment>
<dbReference type="EMBL" id="JARJCN010000007">
    <property type="protein sequence ID" value="KAJ7099517.1"/>
    <property type="molecule type" value="Genomic_DNA"/>
</dbReference>
<reference evidence="2" key="1">
    <citation type="submission" date="2023-03" db="EMBL/GenBank/DDBJ databases">
        <title>Massive genome expansion in bonnet fungi (Mycena s.s.) driven by repeated elements and novel gene families across ecological guilds.</title>
        <authorList>
            <consortium name="Lawrence Berkeley National Laboratory"/>
            <person name="Harder C.B."/>
            <person name="Miyauchi S."/>
            <person name="Viragh M."/>
            <person name="Kuo A."/>
            <person name="Thoen E."/>
            <person name="Andreopoulos B."/>
            <person name="Lu D."/>
            <person name="Skrede I."/>
            <person name="Drula E."/>
            <person name="Henrissat B."/>
            <person name="Morin E."/>
            <person name="Kohler A."/>
            <person name="Barry K."/>
            <person name="LaButti K."/>
            <person name="Morin E."/>
            <person name="Salamov A."/>
            <person name="Lipzen A."/>
            <person name="Mereny Z."/>
            <person name="Hegedus B."/>
            <person name="Baldrian P."/>
            <person name="Stursova M."/>
            <person name="Weitz H."/>
            <person name="Taylor A."/>
            <person name="Grigoriev I.V."/>
            <person name="Nagy L.G."/>
            <person name="Martin F."/>
            <person name="Kauserud H."/>
        </authorList>
    </citation>
    <scope>NUCLEOTIDE SEQUENCE</scope>
    <source>
        <strain evidence="2">CBHHK173m</strain>
    </source>
</reference>
<evidence type="ECO:0000256" key="1">
    <source>
        <dbReference type="SAM" id="MobiDB-lite"/>
    </source>
</evidence>
<keyword evidence="3" id="KW-1185">Reference proteome</keyword>
<dbReference type="Proteomes" id="UP001222325">
    <property type="component" value="Unassembled WGS sequence"/>
</dbReference>
<name>A0AAD6XU03_9AGAR</name>
<sequence length="256" mass="27144">MPPRKKQKIASTAGPVSSPPVSLPPASLLARAASQYAYALSLRSKEHLRSPTALIHLDAWLTGTLAPKIASAQPLTKADLTDLMKWKLARGKSRPTLLALIASNPAPLVASATAAALHTMRDAAHDREAALRALPDACTLRGVGPATASALLTLHPPHVLPFMSDEAAAFFAPAQVYRRVLREVRARAGGEGGGGGEAERWDSMRLERALFALAVLRKRGEERVLQESADASVAETEAPTRASASSGSKRRRDSDS</sequence>
<protein>
    <submittedName>
        <fullName evidence="2">Uncharacterized protein</fullName>
    </submittedName>
</protein>
<evidence type="ECO:0000313" key="2">
    <source>
        <dbReference type="EMBL" id="KAJ7099517.1"/>
    </source>
</evidence>
<dbReference type="PANTHER" id="PTHR21521:SF0">
    <property type="entry name" value="AMUN, ISOFORM A"/>
    <property type="match status" value="1"/>
</dbReference>